<organism evidence="1 2">
    <name type="scientific">Hypoxylon rubiginosum</name>
    <dbReference type="NCBI Taxonomy" id="110542"/>
    <lineage>
        <taxon>Eukaryota</taxon>
        <taxon>Fungi</taxon>
        <taxon>Dikarya</taxon>
        <taxon>Ascomycota</taxon>
        <taxon>Pezizomycotina</taxon>
        <taxon>Sordariomycetes</taxon>
        <taxon>Xylariomycetidae</taxon>
        <taxon>Xylariales</taxon>
        <taxon>Hypoxylaceae</taxon>
        <taxon>Hypoxylon</taxon>
    </lineage>
</organism>
<gene>
    <name evidence="1" type="ORF">F4820DRAFT_299024</name>
</gene>
<accession>A0ACB9Z1C0</accession>
<keyword evidence="2" id="KW-1185">Reference proteome</keyword>
<comment type="caution">
    <text evidence="1">The sequence shown here is derived from an EMBL/GenBank/DDBJ whole genome shotgun (WGS) entry which is preliminary data.</text>
</comment>
<evidence type="ECO:0000313" key="2">
    <source>
        <dbReference type="Proteomes" id="UP001497700"/>
    </source>
</evidence>
<name>A0ACB9Z1C0_9PEZI</name>
<sequence length="301" mass="33494">MLWQQPSNMEPTHTIVDAHGSPYLTLGDYLSEHQPGKQNKLMQAVTTELDTSDLDTESERSDSDDEDAASSCVLDDAASQTITDFGTFSGPPPPPTLVTLPPEIRHEILKHLLILPADDASSPSTKSYQQQPGLLHTAILRANRLLYAEAQPLLYRNNTFLVHNTLLTDLPQLRRAYRPVLAEDAAAQIGRFHVCVRLDAEPGYDQDAVTRHLSDREEVVLEAVQSTFQASGPEVLRLFEGVRGVRRAKVVGGLAGFEDYARWLERAMMSEVGAEVEPFCWEEEKEEAAREPEVQSSWSSN</sequence>
<protein>
    <submittedName>
        <fullName evidence="1">Uncharacterized protein</fullName>
    </submittedName>
</protein>
<evidence type="ECO:0000313" key="1">
    <source>
        <dbReference type="EMBL" id="KAI4865321.1"/>
    </source>
</evidence>
<dbReference type="Proteomes" id="UP001497700">
    <property type="component" value="Unassembled WGS sequence"/>
</dbReference>
<dbReference type="EMBL" id="MU393473">
    <property type="protein sequence ID" value="KAI4865321.1"/>
    <property type="molecule type" value="Genomic_DNA"/>
</dbReference>
<reference evidence="1 2" key="1">
    <citation type="journal article" date="2022" name="New Phytol.">
        <title>Ecological generalism drives hyperdiversity of secondary metabolite gene clusters in xylarialean endophytes.</title>
        <authorList>
            <person name="Franco M.E.E."/>
            <person name="Wisecaver J.H."/>
            <person name="Arnold A.E."/>
            <person name="Ju Y.M."/>
            <person name="Slot J.C."/>
            <person name="Ahrendt S."/>
            <person name="Moore L.P."/>
            <person name="Eastman K.E."/>
            <person name="Scott K."/>
            <person name="Konkel Z."/>
            <person name="Mondo S.J."/>
            <person name="Kuo A."/>
            <person name="Hayes R.D."/>
            <person name="Haridas S."/>
            <person name="Andreopoulos B."/>
            <person name="Riley R."/>
            <person name="LaButti K."/>
            <person name="Pangilinan J."/>
            <person name="Lipzen A."/>
            <person name="Amirebrahimi M."/>
            <person name="Yan J."/>
            <person name="Adam C."/>
            <person name="Keymanesh K."/>
            <person name="Ng V."/>
            <person name="Louie K."/>
            <person name="Northen T."/>
            <person name="Drula E."/>
            <person name="Henrissat B."/>
            <person name="Hsieh H.M."/>
            <person name="Youens-Clark K."/>
            <person name="Lutzoni F."/>
            <person name="Miadlikowska J."/>
            <person name="Eastwood D.C."/>
            <person name="Hamelin R.C."/>
            <person name="Grigoriev I.V."/>
            <person name="U'Ren J.M."/>
        </authorList>
    </citation>
    <scope>NUCLEOTIDE SEQUENCE [LARGE SCALE GENOMIC DNA]</scope>
    <source>
        <strain evidence="1 2">CBS 119005</strain>
    </source>
</reference>
<proteinExistence type="predicted"/>